<dbReference type="RefSeq" id="WP_017096445.1">
    <property type="nucleotide sequence ID" value="NZ_JBFRLE010000001.1"/>
</dbReference>
<proteinExistence type="predicted"/>
<keyword evidence="3" id="KW-1185">Reference proteome</keyword>
<evidence type="ECO:0000313" key="3">
    <source>
        <dbReference type="Proteomes" id="UP001569175"/>
    </source>
</evidence>
<reference evidence="2 3" key="1">
    <citation type="submission" date="2024-06" db="EMBL/GenBank/DDBJ databases">
        <authorList>
            <person name="Steensen K."/>
            <person name="Seneca J."/>
            <person name="Bartlau N."/>
            <person name="Yu A.X."/>
            <person name="Polz M.F."/>
        </authorList>
    </citation>
    <scope>NUCLEOTIDE SEQUENCE [LARGE SCALE GENOMIC DNA]</scope>
    <source>
        <strain evidence="2 3">1F9</strain>
    </source>
</reference>
<gene>
    <name evidence="2" type="primary">sctW</name>
    <name evidence="2" type="ORF">ACED57_16940</name>
</gene>
<dbReference type="Proteomes" id="UP001569175">
    <property type="component" value="Unassembled WGS sequence"/>
</dbReference>
<organism evidence="2 3">
    <name type="scientific">Vibrio atlanticus</name>
    <dbReference type="NCBI Taxonomy" id="693153"/>
    <lineage>
        <taxon>Bacteria</taxon>
        <taxon>Pseudomonadati</taxon>
        <taxon>Pseudomonadota</taxon>
        <taxon>Gammaproteobacteria</taxon>
        <taxon>Vibrionales</taxon>
        <taxon>Vibrionaceae</taxon>
        <taxon>Vibrio</taxon>
    </lineage>
</organism>
<comment type="caution">
    <text evidence="2">The sequence shown here is derived from an EMBL/GenBank/DDBJ whole genome shotgun (WGS) entry which is preliminary data.</text>
</comment>
<dbReference type="InterPro" id="IPR010812">
    <property type="entry name" value="HrpJ-like"/>
</dbReference>
<dbReference type="InterPro" id="IPR013401">
    <property type="entry name" value="T3SS_LcrE"/>
</dbReference>
<sequence length="297" mass="33234">MSIINNQIATGNKFDTPIRSGHEYVRSGESIGGNYRGESVRVHNATQSLFDAMEELTSLGSEKAEKDLTKRKVKDGGLRVNEAHELVSEYLRKVPDLEKNQKIKDLATKMAGGNLSTIAQLQAYLNGFSEEKSHQYLALKAVKKFLGANPESKNLLALIDQALLNFEQNPDSWSQIDTEIRVSSFADEYSKEQDFSSLHQLRGFYRDTVHSYQGLGSAYKDVVERFGEKEVSTAVDFMLQGMSADLSVQGSNIDSVKLQLLMSDMQKLKTLNTLQDQVSNIYQMFKPQQASHGLSSY</sequence>
<dbReference type="Gene3D" id="6.10.250.670">
    <property type="match status" value="1"/>
</dbReference>
<name>A0ABV4KTH6_9VIBR</name>
<accession>A0ABV4KTH6</accession>
<evidence type="ECO:0000313" key="2">
    <source>
        <dbReference type="EMBL" id="MEZ8054827.1"/>
    </source>
</evidence>
<feature type="domain" description="Hypersensitivity response secretion-like HrpJ" evidence="1">
    <location>
        <begin position="60"/>
        <end position="226"/>
    </location>
</feature>
<evidence type="ECO:0000259" key="1">
    <source>
        <dbReference type="Pfam" id="PF07201"/>
    </source>
</evidence>
<dbReference type="SUPFAM" id="SSF140591">
    <property type="entry name" value="Type III secretion system domain"/>
    <property type="match status" value="1"/>
</dbReference>
<protein>
    <submittedName>
        <fullName evidence="2">Type III secretion system gatekeeper subunit SctW</fullName>
    </submittedName>
</protein>
<dbReference type="NCBIfam" id="TIGR02568">
    <property type="entry name" value="LcrE"/>
    <property type="match status" value="1"/>
</dbReference>
<dbReference type="Pfam" id="PF07201">
    <property type="entry name" value="HrpJ"/>
    <property type="match status" value="1"/>
</dbReference>
<dbReference type="EMBL" id="JBGOOL010000052">
    <property type="protein sequence ID" value="MEZ8054827.1"/>
    <property type="molecule type" value="Genomic_DNA"/>
</dbReference>
<dbReference type="Gene3D" id="1.10.150.630">
    <property type="match status" value="1"/>
</dbReference>